<feature type="transmembrane region" description="Helical" evidence="1">
    <location>
        <begin position="13"/>
        <end position="30"/>
    </location>
</feature>
<feature type="transmembrane region" description="Helical" evidence="1">
    <location>
        <begin position="350"/>
        <end position="367"/>
    </location>
</feature>
<feature type="transmembrane region" description="Helical" evidence="1">
    <location>
        <begin position="163"/>
        <end position="185"/>
    </location>
</feature>
<keyword evidence="1" id="KW-0812">Transmembrane</keyword>
<gene>
    <name evidence="3" type="ORF">DFP72DRAFT_1073733</name>
</gene>
<feature type="domain" description="DUF6533" evidence="2">
    <location>
        <begin position="353"/>
        <end position="397"/>
    </location>
</feature>
<evidence type="ECO:0000313" key="4">
    <source>
        <dbReference type="Proteomes" id="UP000521943"/>
    </source>
</evidence>
<dbReference type="Proteomes" id="UP000521943">
    <property type="component" value="Unassembled WGS sequence"/>
</dbReference>
<dbReference type="Pfam" id="PF20151">
    <property type="entry name" value="DUF6533"/>
    <property type="match status" value="2"/>
</dbReference>
<evidence type="ECO:0000259" key="2">
    <source>
        <dbReference type="Pfam" id="PF20151"/>
    </source>
</evidence>
<proteinExistence type="predicted"/>
<feature type="domain" description="DUF6533" evidence="2">
    <location>
        <begin position="16"/>
        <end position="60"/>
    </location>
</feature>
<dbReference type="OrthoDB" id="3350812at2759"/>
<feature type="transmembrane region" description="Helical" evidence="1">
    <location>
        <begin position="500"/>
        <end position="522"/>
    </location>
</feature>
<feature type="transmembrane region" description="Helical" evidence="1">
    <location>
        <begin position="206"/>
        <end position="226"/>
    </location>
</feature>
<feature type="transmembrane region" description="Helical" evidence="1">
    <location>
        <begin position="116"/>
        <end position="139"/>
    </location>
</feature>
<feature type="transmembrane region" description="Helical" evidence="1">
    <location>
        <begin position="89"/>
        <end position="109"/>
    </location>
</feature>
<feature type="transmembrane region" description="Helical" evidence="1">
    <location>
        <begin position="543"/>
        <end position="563"/>
    </location>
</feature>
<dbReference type="EMBL" id="JACGCI010000067">
    <property type="protein sequence ID" value="KAF6748898.1"/>
    <property type="molecule type" value="Genomic_DNA"/>
</dbReference>
<reference evidence="3 4" key="1">
    <citation type="submission" date="2020-07" db="EMBL/GenBank/DDBJ databases">
        <title>Comparative genomics of pyrophilous fungi reveals a link between fire events and developmental genes.</title>
        <authorList>
            <consortium name="DOE Joint Genome Institute"/>
            <person name="Steindorff A.S."/>
            <person name="Carver A."/>
            <person name="Calhoun S."/>
            <person name="Stillman K."/>
            <person name="Liu H."/>
            <person name="Lipzen A."/>
            <person name="Pangilinan J."/>
            <person name="Labutti K."/>
            <person name="Bruns T.D."/>
            <person name="Grigoriev I.V."/>
        </authorList>
    </citation>
    <scope>NUCLEOTIDE SEQUENCE [LARGE SCALE GENOMIC DNA]</scope>
    <source>
        <strain evidence="3 4">CBS 144469</strain>
    </source>
</reference>
<accession>A0A8H6HN96</accession>
<comment type="caution">
    <text evidence="3">The sequence shown here is derived from an EMBL/GenBank/DDBJ whole genome shotgun (WGS) entry which is preliminary data.</text>
</comment>
<keyword evidence="1" id="KW-1133">Transmembrane helix</keyword>
<feature type="transmembrane region" description="Helical" evidence="1">
    <location>
        <begin position="419"/>
        <end position="441"/>
    </location>
</feature>
<feature type="transmembrane region" description="Helical" evidence="1">
    <location>
        <begin position="51"/>
        <end position="69"/>
    </location>
</feature>
<evidence type="ECO:0000313" key="3">
    <source>
        <dbReference type="EMBL" id="KAF6748898.1"/>
    </source>
</evidence>
<name>A0A8H6HN96_9AGAR</name>
<keyword evidence="1" id="KW-0472">Membrane</keyword>
<protein>
    <recommendedName>
        <fullName evidence="2">DUF6533 domain-containing protein</fullName>
    </recommendedName>
</protein>
<feature type="transmembrane region" description="Helical" evidence="1">
    <location>
        <begin position="453"/>
        <end position="476"/>
    </location>
</feature>
<dbReference type="InterPro" id="IPR045340">
    <property type="entry name" value="DUF6533"/>
</dbReference>
<keyword evidence="4" id="KW-1185">Reference proteome</keyword>
<organism evidence="3 4">
    <name type="scientific">Ephemerocybe angulata</name>
    <dbReference type="NCBI Taxonomy" id="980116"/>
    <lineage>
        <taxon>Eukaryota</taxon>
        <taxon>Fungi</taxon>
        <taxon>Dikarya</taxon>
        <taxon>Basidiomycota</taxon>
        <taxon>Agaricomycotina</taxon>
        <taxon>Agaricomycetes</taxon>
        <taxon>Agaricomycetidae</taxon>
        <taxon>Agaricales</taxon>
        <taxon>Agaricineae</taxon>
        <taxon>Psathyrellaceae</taxon>
        <taxon>Ephemerocybe</taxon>
    </lineage>
</organism>
<dbReference type="AlphaFoldDB" id="A0A8H6HN96"/>
<sequence>MKMIVEGYEATKYQNYLAVMGFALVVADYLHTLPDEVRLIWPGKMSLPKGLFFVMRYYILFHHVLAVLYGERVGLSPAECKASFDRVSVSVLSLVVAAEALLFLRVYTFSGKSRKMLVYLIIQFTAIHATAFALLFQFLRSVKYIKYPFRNMTCMPVQLESPLLAGVFSLLLLSVIIVMLIMVWIAFQKHRNLNSALLKIFYRDGVFYFICLSALASANIVVSYAAPEGFKFLFVQTEADIHVLLATRMLLHLRAERERDVSFGPQASEPEWETIQLPYQDMATIAGPMPSRGFKLALKASTTIFSDSAFQPTPTTLTSDMGDSSGSTAAQAAQMAVVHSIVEGYRATKYTNYLAVAGFALIMADYLHTFPDEVRLMWPGRMTLPKAIFFALRYYSMAHHILALMYGERTGLTPSECNARFQIVSISTAAIIVTAEALLFLRVYAFSGKNRKMLAYLIVLFIAIQASAFFLLYKFLESVKFVESPFLNMVCLPLHLDSNLLAYVFTLLLLSVIIVMLIMVWIAFQKQRNFNSALLTIFYRDGVFYFICLSALASANIIVNFAAPAGYKFLFIQTEADLHVVLSTRMLIHLRACADRDPHIGGRGQIHHSRGMLTSDVEGAGLDTIELPYQELATLGPCSRRT</sequence>
<evidence type="ECO:0000256" key="1">
    <source>
        <dbReference type="SAM" id="Phobius"/>
    </source>
</evidence>